<feature type="transmembrane region" description="Helical" evidence="5">
    <location>
        <begin position="230"/>
        <end position="250"/>
    </location>
</feature>
<evidence type="ECO:0000256" key="1">
    <source>
        <dbReference type="ARBA" id="ARBA00004141"/>
    </source>
</evidence>
<name>A0A5C7FE74_9BACT</name>
<dbReference type="GO" id="GO:0006874">
    <property type="term" value="P:intracellular calcium ion homeostasis"/>
    <property type="evidence" value="ECO:0007669"/>
    <property type="project" value="TreeGrafter"/>
</dbReference>
<accession>A0A5C7FE74</accession>
<feature type="domain" description="Sodium/calcium exchanger membrane region" evidence="6">
    <location>
        <begin position="167"/>
        <end position="302"/>
    </location>
</feature>
<dbReference type="PANTHER" id="PTHR10846">
    <property type="entry name" value="SODIUM/POTASSIUM/CALCIUM EXCHANGER"/>
    <property type="match status" value="1"/>
</dbReference>
<dbReference type="Gene3D" id="1.20.1420.30">
    <property type="entry name" value="NCX, central ion-binding region"/>
    <property type="match status" value="1"/>
</dbReference>
<feature type="transmembrane region" description="Helical" evidence="5">
    <location>
        <begin position="194"/>
        <end position="218"/>
    </location>
</feature>
<evidence type="ECO:0000256" key="2">
    <source>
        <dbReference type="ARBA" id="ARBA00022692"/>
    </source>
</evidence>
<protein>
    <submittedName>
        <fullName evidence="7">Calcium/sodium antiporter</fullName>
    </submittedName>
</protein>
<feature type="transmembrane region" description="Helical" evidence="5">
    <location>
        <begin position="262"/>
        <end position="280"/>
    </location>
</feature>
<keyword evidence="3 5" id="KW-1133">Transmembrane helix</keyword>
<evidence type="ECO:0000259" key="6">
    <source>
        <dbReference type="Pfam" id="PF01699"/>
    </source>
</evidence>
<dbReference type="GO" id="GO:0005262">
    <property type="term" value="F:calcium channel activity"/>
    <property type="evidence" value="ECO:0007669"/>
    <property type="project" value="TreeGrafter"/>
</dbReference>
<evidence type="ECO:0000256" key="5">
    <source>
        <dbReference type="SAM" id="Phobius"/>
    </source>
</evidence>
<keyword evidence="2 5" id="KW-0812">Transmembrane</keyword>
<dbReference type="Pfam" id="PF01699">
    <property type="entry name" value="Na_Ca_ex"/>
    <property type="match status" value="2"/>
</dbReference>
<proteinExistence type="predicted"/>
<feature type="transmembrane region" description="Helical" evidence="5">
    <location>
        <begin position="6"/>
        <end position="22"/>
    </location>
</feature>
<sequence length="311" mass="33180">MDLLLLQAGIFIVSIAALLWASDKFVEAAENIGLSLGISPFIIGVTIVAFGTSLPELATSIVAVLDGTPEIVIGNVVGSNITNIALVLGLTAVVVKNIDLEYNLWHIDIPFLWGSAFLLYFAVMDGNLSTYEAFLFLGGIAIFLAYSLKGQDRPDKKDRPSASWKDYAFLIAGGAIVSISASYVISAITEISVILNIAPTVIALSAVAIGTSLPEVAVSLAAARKGKASIAVGNALGSNIFNTFIVMSIPRFFGKLSIPEDIISIYLPLMLVMTILLGVMSNNRKITRWEGLVLILFYLWYFGVIVENSGG</sequence>
<evidence type="ECO:0000256" key="4">
    <source>
        <dbReference type="ARBA" id="ARBA00023136"/>
    </source>
</evidence>
<dbReference type="GO" id="GO:0008273">
    <property type="term" value="F:calcium, potassium:sodium antiporter activity"/>
    <property type="evidence" value="ECO:0007669"/>
    <property type="project" value="TreeGrafter"/>
</dbReference>
<dbReference type="EMBL" id="VOXD01000014">
    <property type="protein sequence ID" value="TXF89377.1"/>
    <property type="molecule type" value="Genomic_DNA"/>
</dbReference>
<dbReference type="InterPro" id="IPR004481">
    <property type="entry name" value="K/Na/Ca-exchanger"/>
</dbReference>
<feature type="transmembrane region" description="Helical" evidence="5">
    <location>
        <begin position="72"/>
        <end position="95"/>
    </location>
</feature>
<dbReference type="Proteomes" id="UP000321907">
    <property type="component" value="Unassembled WGS sequence"/>
</dbReference>
<dbReference type="RefSeq" id="WP_147930687.1">
    <property type="nucleotide sequence ID" value="NZ_VOXD01000014.1"/>
</dbReference>
<dbReference type="InterPro" id="IPR044880">
    <property type="entry name" value="NCX_ion-bd_dom_sf"/>
</dbReference>
<organism evidence="7 8">
    <name type="scientific">Neolewinella aurantiaca</name>
    <dbReference type="NCBI Taxonomy" id="2602767"/>
    <lineage>
        <taxon>Bacteria</taxon>
        <taxon>Pseudomonadati</taxon>
        <taxon>Bacteroidota</taxon>
        <taxon>Saprospiria</taxon>
        <taxon>Saprospirales</taxon>
        <taxon>Lewinellaceae</taxon>
        <taxon>Neolewinella</taxon>
    </lineage>
</organism>
<feature type="transmembrane region" description="Helical" evidence="5">
    <location>
        <begin position="128"/>
        <end position="146"/>
    </location>
</feature>
<feature type="transmembrane region" description="Helical" evidence="5">
    <location>
        <begin position="167"/>
        <end position="188"/>
    </location>
</feature>
<dbReference type="AlphaFoldDB" id="A0A5C7FE74"/>
<keyword evidence="8" id="KW-1185">Reference proteome</keyword>
<feature type="transmembrane region" description="Helical" evidence="5">
    <location>
        <begin position="34"/>
        <end position="52"/>
    </location>
</feature>
<evidence type="ECO:0000313" key="8">
    <source>
        <dbReference type="Proteomes" id="UP000321907"/>
    </source>
</evidence>
<dbReference type="PANTHER" id="PTHR10846:SF8">
    <property type="entry name" value="INNER MEMBRANE PROTEIN YRBG"/>
    <property type="match status" value="1"/>
</dbReference>
<feature type="transmembrane region" description="Helical" evidence="5">
    <location>
        <begin position="292"/>
        <end position="310"/>
    </location>
</feature>
<comment type="subcellular location">
    <subcellularLocation>
        <location evidence="1">Membrane</location>
        <topology evidence="1">Multi-pass membrane protein</topology>
    </subcellularLocation>
</comment>
<feature type="domain" description="Sodium/calcium exchanger membrane region" evidence="6">
    <location>
        <begin position="8"/>
        <end position="148"/>
    </location>
</feature>
<feature type="transmembrane region" description="Helical" evidence="5">
    <location>
        <begin position="102"/>
        <end position="122"/>
    </location>
</feature>
<dbReference type="NCBIfam" id="TIGR00367">
    <property type="entry name" value="calcium/sodium antiporter"/>
    <property type="match status" value="1"/>
</dbReference>
<keyword evidence="4 5" id="KW-0472">Membrane</keyword>
<comment type="caution">
    <text evidence="7">The sequence shown here is derived from an EMBL/GenBank/DDBJ whole genome shotgun (WGS) entry which is preliminary data.</text>
</comment>
<gene>
    <name evidence="7" type="ORF">FUA23_10435</name>
</gene>
<dbReference type="OrthoDB" id="9794225at2"/>
<evidence type="ECO:0000313" key="7">
    <source>
        <dbReference type="EMBL" id="TXF89377.1"/>
    </source>
</evidence>
<dbReference type="GO" id="GO:0005886">
    <property type="term" value="C:plasma membrane"/>
    <property type="evidence" value="ECO:0007669"/>
    <property type="project" value="TreeGrafter"/>
</dbReference>
<reference evidence="7 8" key="1">
    <citation type="submission" date="2019-08" db="EMBL/GenBank/DDBJ databases">
        <title>Lewinella sp. strain SSH13 Genome sequencing and assembly.</title>
        <authorList>
            <person name="Kim I."/>
        </authorList>
    </citation>
    <scope>NUCLEOTIDE SEQUENCE [LARGE SCALE GENOMIC DNA]</scope>
    <source>
        <strain evidence="7 8">SSH13</strain>
    </source>
</reference>
<dbReference type="InterPro" id="IPR004837">
    <property type="entry name" value="NaCa_Exmemb"/>
</dbReference>
<evidence type="ECO:0000256" key="3">
    <source>
        <dbReference type="ARBA" id="ARBA00022989"/>
    </source>
</evidence>